<dbReference type="PANTHER" id="PTHR32309:SF13">
    <property type="entry name" value="FERRIC ENTEROBACTIN TRANSPORT PROTEIN FEPE"/>
    <property type="match status" value="1"/>
</dbReference>
<dbReference type="PANTHER" id="PTHR32309">
    <property type="entry name" value="TYROSINE-PROTEIN KINASE"/>
    <property type="match status" value="1"/>
</dbReference>
<comment type="subcellular location">
    <subcellularLocation>
        <location evidence="1">Cell membrane</location>
        <topology evidence="1">Multi-pass membrane protein</topology>
    </subcellularLocation>
</comment>
<dbReference type="AlphaFoldDB" id="A0A917Q2Z3"/>
<dbReference type="GO" id="GO:0004713">
    <property type="term" value="F:protein tyrosine kinase activity"/>
    <property type="evidence" value="ECO:0007669"/>
    <property type="project" value="TreeGrafter"/>
</dbReference>
<sequence length="429" mass="47857">MTAAAHPERLLSRVENEIDLVELVAKFWQLKVLIGAVTLIIGLLGVLYAYTASKYYSVQSVLRPAPIRELDLLNQYGLYSLTPEQALQRLGASLDSYDTRLSFYRSNPALFESLREPGRSLEQSFEQFNADAIRMLWPDAKERASAVPFVGLQLTYPEGIDGPAVVNQFVAYAADAVRAQIDSDMATLIGNRLAHLEQKISAARASYEASKEAQIAQLQEADALKKAHLEDELNALREELKTRRTNRIAKLDEAIGIARALGINKPSTPSSMSERARANQNVVRTEINNQQLPLYFMGTEALQAERNALGARKSDDFTEPRILQINSELELLKHNRQIETLNKREEEDLFLKDLASWREEAARLKAIDFNASELRIASVDQGAVEPRQPIKPRKALIVTLSLVLGGMVGVFTALVLIISRPRRSGLPAR</sequence>
<evidence type="ECO:0000256" key="4">
    <source>
        <dbReference type="ARBA" id="ARBA00022989"/>
    </source>
</evidence>
<reference evidence="10" key="2">
    <citation type="submission" date="2020-09" db="EMBL/GenBank/DDBJ databases">
        <authorList>
            <person name="Sun Q."/>
            <person name="Ohkuma M."/>
        </authorList>
    </citation>
    <scope>NUCLEOTIDE SEQUENCE</scope>
    <source>
        <strain evidence="10">JCM 30078</strain>
    </source>
</reference>
<evidence type="ECO:0000256" key="3">
    <source>
        <dbReference type="ARBA" id="ARBA00022692"/>
    </source>
</evidence>
<dbReference type="Proteomes" id="UP000635983">
    <property type="component" value="Unassembled WGS sequence"/>
</dbReference>
<keyword evidence="2" id="KW-1003">Cell membrane</keyword>
<evidence type="ECO:0000256" key="1">
    <source>
        <dbReference type="ARBA" id="ARBA00004651"/>
    </source>
</evidence>
<evidence type="ECO:0000256" key="2">
    <source>
        <dbReference type="ARBA" id="ARBA00022475"/>
    </source>
</evidence>
<proteinExistence type="predicted"/>
<organism evidence="10 11">
    <name type="scientific">Pseudomonas matsuisoli</name>
    <dbReference type="NCBI Taxonomy" id="1515666"/>
    <lineage>
        <taxon>Bacteria</taxon>
        <taxon>Pseudomonadati</taxon>
        <taxon>Pseudomonadota</taxon>
        <taxon>Gammaproteobacteria</taxon>
        <taxon>Pseudomonadales</taxon>
        <taxon>Pseudomonadaceae</taxon>
        <taxon>Pseudomonas</taxon>
    </lineage>
</organism>
<evidence type="ECO:0008006" key="12">
    <source>
        <dbReference type="Google" id="ProtNLM"/>
    </source>
</evidence>
<keyword evidence="6" id="KW-0175">Coiled coil</keyword>
<evidence type="ECO:0000256" key="6">
    <source>
        <dbReference type="SAM" id="Coils"/>
    </source>
</evidence>
<gene>
    <name evidence="10" type="ORF">GCM10009304_39240</name>
</gene>
<keyword evidence="3 7" id="KW-0812">Transmembrane</keyword>
<evidence type="ECO:0000256" key="7">
    <source>
        <dbReference type="SAM" id="Phobius"/>
    </source>
</evidence>
<keyword evidence="4 7" id="KW-1133">Transmembrane helix</keyword>
<protein>
    <recommendedName>
        <fullName evidence="12">Chain-length determining protein</fullName>
    </recommendedName>
</protein>
<dbReference type="EMBL" id="BMPO01000012">
    <property type="protein sequence ID" value="GGK09279.1"/>
    <property type="molecule type" value="Genomic_DNA"/>
</dbReference>
<evidence type="ECO:0000259" key="9">
    <source>
        <dbReference type="Pfam" id="PF13807"/>
    </source>
</evidence>
<feature type="domain" description="Polysaccharide chain length determinant N-terminal" evidence="8">
    <location>
        <begin position="16"/>
        <end position="68"/>
    </location>
</feature>
<dbReference type="Pfam" id="PF02706">
    <property type="entry name" value="Wzz"/>
    <property type="match status" value="1"/>
</dbReference>
<dbReference type="RefSeq" id="WP_188985840.1">
    <property type="nucleotide sequence ID" value="NZ_BMPO01000012.1"/>
</dbReference>
<dbReference type="SUPFAM" id="SSF160355">
    <property type="entry name" value="Bacterial polysaccharide co-polymerase-like"/>
    <property type="match status" value="2"/>
</dbReference>
<keyword evidence="5 7" id="KW-0472">Membrane</keyword>
<evidence type="ECO:0000313" key="11">
    <source>
        <dbReference type="Proteomes" id="UP000635983"/>
    </source>
</evidence>
<feature type="domain" description="Tyrosine-protein kinase G-rich" evidence="9">
    <location>
        <begin position="379"/>
        <end position="415"/>
    </location>
</feature>
<dbReference type="InterPro" id="IPR032807">
    <property type="entry name" value="GNVR"/>
</dbReference>
<feature type="transmembrane region" description="Helical" evidence="7">
    <location>
        <begin position="395"/>
        <end position="419"/>
    </location>
</feature>
<dbReference type="Pfam" id="PF13807">
    <property type="entry name" value="GNVR"/>
    <property type="match status" value="1"/>
</dbReference>
<accession>A0A917Q2Z3</accession>
<dbReference type="GO" id="GO:0005886">
    <property type="term" value="C:plasma membrane"/>
    <property type="evidence" value="ECO:0007669"/>
    <property type="project" value="UniProtKB-SubCell"/>
</dbReference>
<dbReference type="Gene3D" id="3.30.1890.10">
    <property type="entry name" value="FepE-like"/>
    <property type="match status" value="2"/>
</dbReference>
<comment type="caution">
    <text evidence="10">The sequence shown here is derived from an EMBL/GenBank/DDBJ whole genome shotgun (WGS) entry which is preliminary data.</text>
</comment>
<evidence type="ECO:0000259" key="8">
    <source>
        <dbReference type="Pfam" id="PF02706"/>
    </source>
</evidence>
<evidence type="ECO:0000256" key="5">
    <source>
        <dbReference type="ARBA" id="ARBA00023136"/>
    </source>
</evidence>
<evidence type="ECO:0000313" key="10">
    <source>
        <dbReference type="EMBL" id="GGK09279.1"/>
    </source>
</evidence>
<name>A0A917Q2Z3_9PSED</name>
<keyword evidence="11" id="KW-1185">Reference proteome</keyword>
<dbReference type="InterPro" id="IPR003856">
    <property type="entry name" value="LPS_length_determ_N"/>
</dbReference>
<reference evidence="10" key="1">
    <citation type="journal article" date="2014" name="Int. J. Syst. Evol. Microbiol.">
        <title>Complete genome sequence of Corynebacterium casei LMG S-19264T (=DSM 44701T), isolated from a smear-ripened cheese.</title>
        <authorList>
            <consortium name="US DOE Joint Genome Institute (JGI-PGF)"/>
            <person name="Walter F."/>
            <person name="Albersmeier A."/>
            <person name="Kalinowski J."/>
            <person name="Ruckert C."/>
        </authorList>
    </citation>
    <scope>NUCLEOTIDE SEQUENCE</scope>
    <source>
        <strain evidence="10">JCM 30078</strain>
    </source>
</reference>
<feature type="coiled-coil region" evidence="6">
    <location>
        <begin position="193"/>
        <end position="246"/>
    </location>
</feature>
<feature type="transmembrane region" description="Helical" evidence="7">
    <location>
        <begin position="32"/>
        <end position="50"/>
    </location>
</feature>
<dbReference type="InterPro" id="IPR050445">
    <property type="entry name" value="Bact_polysacc_biosynth/exp"/>
</dbReference>